<protein>
    <submittedName>
        <fullName evidence="1">Uncharacterized protein</fullName>
    </submittedName>
</protein>
<keyword evidence="2" id="KW-1185">Reference proteome</keyword>
<dbReference type="Proteomes" id="UP000422881">
    <property type="component" value="Segment"/>
</dbReference>
<proteinExistence type="predicted"/>
<organism evidence="1 2">
    <name type="scientific">Lactococcus phage P1048</name>
    <dbReference type="NCBI Taxonomy" id="2662295"/>
    <lineage>
        <taxon>Viruses</taxon>
        <taxon>Duplodnaviria</taxon>
        <taxon>Heunggongvirae</taxon>
        <taxon>Uroviricota</taxon>
        <taxon>Caudoviricetes</taxon>
        <taxon>Audreyjarvisvirus</taxon>
        <taxon>Audreyjarvisvirus P1048</taxon>
    </lineage>
</organism>
<evidence type="ECO:0000313" key="1">
    <source>
        <dbReference type="EMBL" id="QGJ84908.1"/>
    </source>
</evidence>
<dbReference type="RefSeq" id="YP_009905546.1">
    <property type="nucleotide sequence ID" value="NC_049857.1"/>
</dbReference>
<dbReference type="KEGG" id="vg:56137932"/>
<dbReference type="GeneID" id="56137932"/>
<dbReference type="EMBL" id="MN552145">
    <property type="protein sequence ID" value="QGJ84908.1"/>
    <property type="molecule type" value="Genomic_DNA"/>
</dbReference>
<sequence>MEKKKELNQLTIDVTELGLFNGLYNTIWLDSEQDDWIIEELADMLRVHCHDIDVSIDKHEYLKGIAELYTEMLGYELDEQGTFTVKEVYSPRWYNFDTDHIIINWESDTLTVEEMQEELEELISTNDSKEDMDIETELWIDRGYELYSNMMAYKYKGHELWFDMDSKDIAEVKG</sequence>
<evidence type="ECO:0000313" key="2">
    <source>
        <dbReference type="Proteomes" id="UP000422881"/>
    </source>
</evidence>
<name>A0A649V3C1_9CAUD</name>
<reference evidence="1 2" key="1">
    <citation type="submission" date="2019-10" db="EMBL/GenBank/DDBJ databases">
        <authorList>
            <person name="Brinks E."/>
        </authorList>
    </citation>
    <scope>NUCLEOTIDE SEQUENCE [LARGE SCALE GENOMIC DNA]</scope>
</reference>
<accession>A0A649V3C1</accession>